<dbReference type="Proteomes" id="UP000297429">
    <property type="component" value="Unassembled WGS sequence"/>
</dbReference>
<dbReference type="AlphaFoldDB" id="A0A497XXN6"/>
<dbReference type="Pfam" id="PF16264">
    <property type="entry name" value="SatD"/>
    <property type="match status" value="1"/>
</dbReference>
<comment type="caution">
    <text evidence="1">The sequence shown here is derived from an EMBL/GenBank/DDBJ whole genome shotgun (WGS) entry which is preliminary data.</text>
</comment>
<evidence type="ECO:0000313" key="4">
    <source>
        <dbReference type="Proteomes" id="UP000297429"/>
    </source>
</evidence>
<evidence type="ECO:0000313" key="2">
    <source>
        <dbReference type="EMBL" id="TFB30076.1"/>
    </source>
</evidence>
<gene>
    <name evidence="1" type="ORF">BCL90_3306</name>
    <name evidence="2" type="ORF">E3V97_18045</name>
</gene>
<sequence>MKDYFVLMADIVDSRRSDQNKLMSNFKTVVSETNYENNELMLSPMTITLGDEFQGIVNDAKAAVKLIFSIEEKIIHLNAGFKLRFVLVEGKIDTPINKIIAYEMLGDGLTQAREALAVHKNSNIRYYFDLRNKTKSEALVNSMFLYQSIVDDWKISKDYDLITKFIKLRDYKVVAEQLGKTRSQIWKREKSLKIEEYFSAKSLINYISELP</sequence>
<reference evidence="2 4" key="2">
    <citation type="submission" date="2019-03" db="EMBL/GenBank/DDBJ databases">
        <authorList>
            <person name="He R.-H."/>
        </authorList>
    </citation>
    <scope>NUCLEOTIDE SEQUENCE [LARGE SCALE GENOMIC DNA]</scope>
    <source>
        <strain evidence="2 4">DSM 19624</strain>
    </source>
</reference>
<keyword evidence="4" id="KW-1185">Reference proteome</keyword>
<organism evidence="1 3">
    <name type="scientific">Pedobacter alluvionis</name>
    <dbReference type="NCBI Taxonomy" id="475253"/>
    <lineage>
        <taxon>Bacteria</taxon>
        <taxon>Pseudomonadati</taxon>
        <taxon>Bacteroidota</taxon>
        <taxon>Sphingobacteriia</taxon>
        <taxon>Sphingobacteriales</taxon>
        <taxon>Sphingobacteriaceae</taxon>
        <taxon>Pedobacter</taxon>
    </lineage>
</organism>
<dbReference type="OrthoDB" id="3197351at2"/>
<evidence type="ECO:0000313" key="3">
    <source>
        <dbReference type="Proteomes" id="UP000273898"/>
    </source>
</evidence>
<protein>
    <submittedName>
        <fullName evidence="1">SatD family protein</fullName>
    </submittedName>
</protein>
<accession>A0A497XXN6</accession>
<reference evidence="1 3" key="1">
    <citation type="submission" date="2018-10" db="EMBL/GenBank/DDBJ databases">
        <title>Genomic Encyclopedia of Archaeal and Bacterial Type Strains, Phase II (KMG-II): from individual species to whole genera.</title>
        <authorList>
            <person name="Goeker M."/>
        </authorList>
    </citation>
    <scope>NUCLEOTIDE SEQUENCE [LARGE SCALE GENOMIC DNA]</scope>
    <source>
        <strain evidence="1 3">DSM 19624</strain>
    </source>
</reference>
<dbReference type="EMBL" id="SOPX01000003">
    <property type="protein sequence ID" value="TFB30076.1"/>
    <property type="molecule type" value="Genomic_DNA"/>
</dbReference>
<evidence type="ECO:0000313" key="1">
    <source>
        <dbReference type="EMBL" id="RLJ74960.1"/>
    </source>
</evidence>
<dbReference type="RefSeq" id="WP_121284944.1">
    <property type="nucleotide sequence ID" value="NZ_RCCK01000012.1"/>
</dbReference>
<dbReference type="InterPro" id="IPR032580">
    <property type="entry name" value="SatD"/>
</dbReference>
<dbReference type="EMBL" id="RCCK01000012">
    <property type="protein sequence ID" value="RLJ74960.1"/>
    <property type="molecule type" value="Genomic_DNA"/>
</dbReference>
<dbReference type="Proteomes" id="UP000273898">
    <property type="component" value="Unassembled WGS sequence"/>
</dbReference>
<proteinExistence type="predicted"/>
<name>A0A497XXN6_9SPHI</name>